<dbReference type="RefSeq" id="WP_058572561.1">
    <property type="nucleotide sequence ID" value="NZ_LOPV01000257.1"/>
</dbReference>
<dbReference type="Gene3D" id="3.30.200.20">
    <property type="entry name" value="Phosphorylase Kinase, domain 1"/>
    <property type="match status" value="1"/>
</dbReference>
<evidence type="ECO:0000313" key="2">
    <source>
        <dbReference type="EMBL" id="KTG25582.1"/>
    </source>
</evidence>
<dbReference type="Gene3D" id="3.90.1200.10">
    <property type="match status" value="1"/>
</dbReference>
<gene>
    <name evidence="2" type="ORF">AUR66_00885</name>
</gene>
<dbReference type="EMBL" id="LOPV01000257">
    <property type="protein sequence ID" value="KTG25582.1"/>
    <property type="molecule type" value="Genomic_DNA"/>
</dbReference>
<accession>A0A0W1SIU5</accession>
<keyword evidence="3" id="KW-1185">Reference proteome</keyword>
<protein>
    <submittedName>
        <fullName evidence="2">Aminoglycoside phosphotransferase</fullName>
    </submittedName>
</protein>
<dbReference type="Pfam" id="PF01636">
    <property type="entry name" value="APH"/>
    <property type="match status" value="1"/>
</dbReference>
<reference evidence="2 3" key="1">
    <citation type="submission" date="2015-12" db="EMBL/GenBank/DDBJ databases">
        <title>Haloferax profundi sp. nov. isolated from the Discovery deep brine-seawater interface in the Red Sea.</title>
        <authorList>
            <person name="Zhang G."/>
            <person name="Stingl U."/>
            <person name="Rashid M."/>
        </authorList>
    </citation>
    <scope>NUCLEOTIDE SEQUENCE [LARGE SCALE GENOMIC DNA]</scope>
    <source>
        <strain evidence="2 3">SB29</strain>
    </source>
</reference>
<dbReference type="PANTHER" id="PTHR21310">
    <property type="entry name" value="AMINOGLYCOSIDE PHOSPHOTRANSFERASE-RELATED-RELATED"/>
    <property type="match status" value="1"/>
</dbReference>
<dbReference type="InterPro" id="IPR002575">
    <property type="entry name" value="Aminoglycoside_PTrfase"/>
</dbReference>
<dbReference type="InterPro" id="IPR051678">
    <property type="entry name" value="AGP_Transferase"/>
</dbReference>
<dbReference type="InterPro" id="IPR011009">
    <property type="entry name" value="Kinase-like_dom_sf"/>
</dbReference>
<dbReference type="GO" id="GO:0016740">
    <property type="term" value="F:transferase activity"/>
    <property type="evidence" value="ECO:0007669"/>
    <property type="project" value="UniProtKB-KW"/>
</dbReference>
<evidence type="ECO:0000259" key="1">
    <source>
        <dbReference type="Pfam" id="PF01636"/>
    </source>
</evidence>
<dbReference type="SUPFAM" id="SSF56112">
    <property type="entry name" value="Protein kinase-like (PK-like)"/>
    <property type="match status" value="1"/>
</dbReference>
<evidence type="ECO:0000313" key="3">
    <source>
        <dbReference type="Proteomes" id="UP000053157"/>
    </source>
</evidence>
<proteinExistence type="predicted"/>
<sequence length="354" mass="39679">MVKVPEAREVSEQTIADIVHSSLPGWRLQTAQPAQRGFSSVYRVVVERDSTERELYLKSSPDGQTWGIPTEARIQAVLSAHTSIPVPEVLSVTDDHESHPTPYFLMRAVPGAEVPYERVGRFDDDVLKRLAREVGAYLGELHAVPAVERFGHVRSDGPELTCGRPSGDPETLTVRAPREDWPKYLRERVDGELDRHAESRFSDLTTELTQWFDARIENLDGPFEPVLGRNDHGLHNLLVDPDTGEVTAMLDWAYTLAVPAAFDFEFAVYLFSGAFLAGLPDVTDRRSVVREAMYGGYRTTAPGRAEAVSTHEPVYEMLAMVRIMNDFRHLTLPQGTETAVEERIRADAQVLLNR</sequence>
<feature type="domain" description="Aminoglycoside phosphotransferase" evidence="1">
    <location>
        <begin position="31"/>
        <end position="275"/>
    </location>
</feature>
<organism evidence="2 3">
    <name type="scientific">Haloferax profundi</name>
    <dbReference type="NCBI Taxonomy" id="1544718"/>
    <lineage>
        <taxon>Archaea</taxon>
        <taxon>Methanobacteriati</taxon>
        <taxon>Methanobacteriota</taxon>
        <taxon>Stenosarchaea group</taxon>
        <taxon>Halobacteria</taxon>
        <taxon>Halobacteriales</taxon>
        <taxon>Haloferacaceae</taxon>
        <taxon>Haloferax</taxon>
    </lineage>
</organism>
<name>A0A0W1SIU5_9EURY</name>
<keyword evidence="2" id="KW-0808">Transferase</keyword>
<dbReference type="AlphaFoldDB" id="A0A0W1SIU5"/>
<dbReference type="Proteomes" id="UP000053157">
    <property type="component" value="Unassembled WGS sequence"/>
</dbReference>
<dbReference type="OrthoDB" id="350437at2157"/>
<comment type="caution">
    <text evidence="2">The sequence shown here is derived from an EMBL/GenBank/DDBJ whole genome shotgun (WGS) entry which is preliminary data.</text>
</comment>